<reference evidence="4" key="1">
    <citation type="submission" date="2016-10" db="EMBL/GenBank/DDBJ databases">
        <authorList>
            <person name="Varghese N."/>
            <person name="Submissions S."/>
        </authorList>
    </citation>
    <scope>NUCLEOTIDE SEQUENCE [LARGE SCALE GENOMIC DNA]</scope>
    <source>
        <strain evidence="4">UNC178MFTsu3.1</strain>
    </source>
</reference>
<organism evidence="3 4">
    <name type="scientific">Dyella marensis</name>
    <dbReference type="NCBI Taxonomy" id="500610"/>
    <lineage>
        <taxon>Bacteria</taxon>
        <taxon>Pseudomonadati</taxon>
        <taxon>Pseudomonadota</taxon>
        <taxon>Gammaproteobacteria</taxon>
        <taxon>Lysobacterales</taxon>
        <taxon>Rhodanobacteraceae</taxon>
        <taxon>Dyella</taxon>
    </lineage>
</organism>
<dbReference type="Proteomes" id="UP000199477">
    <property type="component" value="Unassembled WGS sequence"/>
</dbReference>
<dbReference type="EMBL" id="FONH01000003">
    <property type="protein sequence ID" value="SFE59739.1"/>
    <property type="molecule type" value="Genomic_DNA"/>
</dbReference>
<proteinExistence type="predicted"/>
<dbReference type="InterPro" id="IPR036866">
    <property type="entry name" value="RibonucZ/Hydroxyglut_hydro"/>
</dbReference>
<keyword evidence="4" id="KW-1185">Reference proteome</keyword>
<evidence type="ECO:0000313" key="4">
    <source>
        <dbReference type="Proteomes" id="UP000199477"/>
    </source>
</evidence>
<dbReference type="Gene3D" id="3.60.15.10">
    <property type="entry name" value="Ribonuclease Z/Hydroxyacylglutathione hydrolase-like"/>
    <property type="match status" value="1"/>
</dbReference>
<protein>
    <recommendedName>
        <fullName evidence="5">Glyoxylase, beta-lactamase superfamily II</fullName>
    </recommendedName>
</protein>
<dbReference type="SUPFAM" id="SSF56281">
    <property type="entry name" value="Metallo-hydrolase/oxidoreductase"/>
    <property type="match status" value="1"/>
</dbReference>
<feature type="signal peptide" evidence="2">
    <location>
        <begin position="1"/>
        <end position="20"/>
    </location>
</feature>
<keyword evidence="2" id="KW-0732">Signal</keyword>
<feature type="region of interest" description="Disordered" evidence="1">
    <location>
        <begin position="117"/>
        <end position="140"/>
    </location>
</feature>
<dbReference type="STRING" id="500610.SAMN02799615_01266"/>
<sequence>MRFTLLIGFSLASAASLSFANAGRAADSTAQALVADALKAMGQSHDLHRVAMLRVETIGAEWDIVEFDHADAPYVFQGASRASVWNDLQGHRRLTDVSQFGAGAAPSSLHTRTLLTPEEERTDRVVAGQPPRTTREEAPPAWDVDEPVSALLLAERVDGLVREQDAVVHGMAQHVVSFRAGRYPVRLFLDIATGLPGAVEVTRVLHRANGSDIAYNAMGDVHDRVEWMNYAVFDGVRYPVQADLSRNGVHLKTSVISELHVDTALDAPAFAMPDTGVALSHTTVDDLALGQPAGLAPDPKAPIAEIAPGIVQIPGSWFSTIVRQDDGLVIIDAPISNGYSRKVLDEAARRFPGVPVKALVTSTAFYWHVAGVREYAARGIPIYVRDRNVEVIRAMLAAPRTLAPDALAMHPLAPVIRAVSAPITIGRGRNAIVLYPITEGEQPMTMSWIADAHLLHTGEMVMPLGPNGSLVQPEALLELRHSVAATPIATDGLRMIGMHMRPTAWQVLLDALGEAGLPAQAAPRMF</sequence>
<gene>
    <name evidence="3" type="ORF">SAMN02799615_01266</name>
</gene>
<feature type="chain" id="PRO_5011555054" description="Glyoxylase, beta-lactamase superfamily II" evidence="2">
    <location>
        <begin position="21"/>
        <end position="526"/>
    </location>
</feature>
<accession>A0A1I2BUF4</accession>
<dbReference type="AlphaFoldDB" id="A0A1I2BUF4"/>
<evidence type="ECO:0000313" key="3">
    <source>
        <dbReference type="EMBL" id="SFE59739.1"/>
    </source>
</evidence>
<evidence type="ECO:0008006" key="5">
    <source>
        <dbReference type="Google" id="ProtNLM"/>
    </source>
</evidence>
<evidence type="ECO:0000256" key="1">
    <source>
        <dbReference type="SAM" id="MobiDB-lite"/>
    </source>
</evidence>
<evidence type="ECO:0000256" key="2">
    <source>
        <dbReference type="SAM" id="SignalP"/>
    </source>
</evidence>
<dbReference type="RefSeq" id="WP_026636034.1">
    <property type="nucleotide sequence ID" value="NZ_FONH01000003.1"/>
</dbReference>
<name>A0A1I2BUF4_9GAMM</name>